<sequence length="350" mass="39247">MEDPLDVRDEPRAERRDSVFGRLDRVEPGETVAITADTDVRPSIAQYRIERETALEWTVETDGPDAWEVHVTKRDESTAESPDFDVREIPPKRRHEVLTDTFDRLEPGQGFVLVNDHDPEPLYHELRSTHGDVIGWEYASRDAGEWRVEIAKTDESDAATDDGVAATFDVREIPKPERHPTIHHRYGNLEAGDAMEIVAPHEPKPLHQEFQQQYGDAFEWAVMDRSPGEVRVRITKGSGGADEAGDDLAVTTELDVRDRPPAERHELIFESYADLEAGEGFVLVNDHDPKPLYHQFEAEAGPEFHWEYRLKDPGEFRVLIGKTDAGSGPASTATATHSDAAADDGPQAPF</sequence>
<feature type="domain" description="DUF2249" evidence="2">
    <location>
        <begin position="5"/>
        <end position="73"/>
    </location>
</feature>
<feature type="domain" description="DUF2249" evidence="2">
    <location>
        <begin position="167"/>
        <end position="236"/>
    </location>
</feature>
<accession>A0AAF0PGI6</accession>
<protein>
    <submittedName>
        <fullName evidence="3">DUF2249 domain-containing protein</fullName>
    </submittedName>
</protein>
<dbReference type="GeneID" id="84213340"/>
<evidence type="ECO:0000259" key="2">
    <source>
        <dbReference type="Pfam" id="PF10006"/>
    </source>
</evidence>
<feature type="domain" description="DUF2249" evidence="2">
    <location>
        <begin position="84"/>
        <end position="152"/>
    </location>
</feature>
<proteinExistence type="predicted"/>
<dbReference type="GeneID" id="39861030"/>
<dbReference type="Pfam" id="PF10006">
    <property type="entry name" value="DUF2249"/>
    <property type="match status" value="4"/>
</dbReference>
<feature type="domain" description="DUF2249" evidence="2">
    <location>
        <begin position="253"/>
        <end position="322"/>
    </location>
</feature>
<gene>
    <name evidence="3" type="ORF">NP511_05325</name>
</gene>
<dbReference type="EMBL" id="CP101873">
    <property type="protein sequence ID" value="WMT09054.1"/>
    <property type="molecule type" value="Genomic_DNA"/>
</dbReference>
<evidence type="ECO:0000256" key="1">
    <source>
        <dbReference type="SAM" id="MobiDB-lite"/>
    </source>
</evidence>
<dbReference type="AlphaFoldDB" id="A0AAF0PGI6"/>
<evidence type="ECO:0000313" key="4">
    <source>
        <dbReference type="Proteomes" id="UP001224926"/>
    </source>
</evidence>
<dbReference type="Proteomes" id="UP001224926">
    <property type="component" value="Chromosome"/>
</dbReference>
<name>A0AAF0PGI6_9EURY</name>
<organism evidence="3 4">
    <name type="scientific">Natrinema thermotolerans</name>
    <dbReference type="NCBI Taxonomy" id="121872"/>
    <lineage>
        <taxon>Archaea</taxon>
        <taxon>Methanobacteriati</taxon>
        <taxon>Methanobacteriota</taxon>
        <taxon>Stenosarchaea group</taxon>
        <taxon>Halobacteria</taxon>
        <taxon>Halobacteriales</taxon>
        <taxon>Natrialbaceae</taxon>
        <taxon>Natrinema</taxon>
    </lineage>
</organism>
<dbReference type="RefSeq" id="WP_049964712.1">
    <property type="nucleotide sequence ID" value="NZ_CP101873.1"/>
</dbReference>
<feature type="compositionally biased region" description="Low complexity" evidence="1">
    <location>
        <begin position="323"/>
        <end position="339"/>
    </location>
</feature>
<evidence type="ECO:0000313" key="3">
    <source>
        <dbReference type="EMBL" id="WMT09054.1"/>
    </source>
</evidence>
<feature type="region of interest" description="Disordered" evidence="1">
    <location>
        <begin position="321"/>
        <end position="350"/>
    </location>
</feature>
<dbReference type="InterPro" id="IPR018720">
    <property type="entry name" value="DUF2249"/>
</dbReference>
<reference evidence="3 4" key="1">
    <citation type="submission" date="2022-07" db="EMBL/GenBank/DDBJ databases">
        <title>Two temperate virus in Haloterrigena jeotgali A29.</title>
        <authorList>
            <person name="Deng X."/>
        </authorList>
    </citation>
    <scope>NUCLEOTIDE SEQUENCE [LARGE SCALE GENOMIC DNA]</scope>
    <source>
        <strain evidence="3 4">A29</strain>
    </source>
</reference>
<keyword evidence="4" id="KW-1185">Reference proteome</keyword>